<sequence length="186" mass="21897">MLFFTILFKTILSLNFEMAPNNDEVFYENIKAGVQYRLEYSTDSGDALLCNIIDNRGRIIGEWNTSYTVVHFKAEDDMSFTLTFKNLNNKAVKLKLQVPDLDNESTDAVVTSAANIQSVYEFERRLKSIILKTTDYTERMNIFSEKMNAYKWKIRIFMGLELIFCGCMIYFLHRDTVRLFDRRRKV</sequence>
<accession>A0A0R0M1D3</accession>
<dbReference type="Proteomes" id="UP000051530">
    <property type="component" value="Unassembled WGS sequence"/>
</dbReference>
<evidence type="ECO:0000256" key="1">
    <source>
        <dbReference type="SAM" id="Phobius"/>
    </source>
</evidence>
<reference evidence="3 4" key="1">
    <citation type="submission" date="2015-07" db="EMBL/GenBank/DDBJ databases">
        <title>The genome of Pseudoloma neurophilia, a relevant intracellular parasite of the zebrafish.</title>
        <authorList>
            <person name="Ndikumana S."/>
            <person name="Pelin A."/>
            <person name="Sanders J."/>
            <person name="Corradi N."/>
        </authorList>
    </citation>
    <scope>NUCLEOTIDE SEQUENCE [LARGE SCALE GENOMIC DNA]</scope>
    <source>
        <strain evidence="3 4">MK1</strain>
    </source>
</reference>
<keyword evidence="1" id="KW-0472">Membrane</keyword>
<protein>
    <recommendedName>
        <fullName evidence="2">GOLD domain-containing protein</fullName>
    </recommendedName>
</protein>
<keyword evidence="4" id="KW-1185">Reference proteome</keyword>
<dbReference type="SMART" id="SM01190">
    <property type="entry name" value="EMP24_GP25L"/>
    <property type="match status" value="1"/>
</dbReference>
<evidence type="ECO:0000313" key="4">
    <source>
        <dbReference type="Proteomes" id="UP000051530"/>
    </source>
</evidence>
<evidence type="ECO:0000313" key="3">
    <source>
        <dbReference type="EMBL" id="KRH95226.1"/>
    </source>
</evidence>
<gene>
    <name evidence="3" type="ORF">M153_110003497</name>
</gene>
<dbReference type="VEuPathDB" id="MicrosporidiaDB:M153_110003497"/>
<organism evidence="3 4">
    <name type="scientific">Pseudoloma neurophilia</name>
    <dbReference type="NCBI Taxonomy" id="146866"/>
    <lineage>
        <taxon>Eukaryota</taxon>
        <taxon>Fungi</taxon>
        <taxon>Fungi incertae sedis</taxon>
        <taxon>Microsporidia</taxon>
        <taxon>Pseudoloma</taxon>
    </lineage>
</organism>
<proteinExistence type="predicted"/>
<dbReference type="EMBL" id="LGUB01000002">
    <property type="protein sequence ID" value="KRH95226.1"/>
    <property type="molecule type" value="Genomic_DNA"/>
</dbReference>
<keyword evidence="1" id="KW-1133">Transmembrane helix</keyword>
<feature type="domain" description="GOLD" evidence="2">
    <location>
        <begin position="13"/>
        <end position="181"/>
    </location>
</feature>
<evidence type="ECO:0000259" key="2">
    <source>
        <dbReference type="SMART" id="SM01190"/>
    </source>
</evidence>
<comment type="caution">
    <text evidence="3">The sequence shown here is derived from an EMBL/GenBank/DDBJ whole genome shotgun (WGS) entry which is preliminary data.</text>
</comment>
<dbReference type="Pfam" id="PF01105">
    <property type="entry name" value="EMP24_GP25L"/>
    <property type="match status" value="1"/>
</dbReference>
<name>A0A0R0M1D3_9MICR</name>
<dbReference type="InterPro" id="IPR009038">
    <property type="entry name" value="GOLD_dom"/>
</dbReference>
<dbReference type="AlphaFoldDB" id="A0A0R0M1D3"/>
<keyword evidence="1" id="KW-0812">Transmembrane</keyword>
<feature type="transmembrane region" description="Helical" evidence="1">
    <location>
        <begin position="154"/>
        <end position="173"/>
    </location>
</feature>
<dbReference type="OrthoDB" id="2194158at2759"/>